<evidence type="ECO:0000256" key="1">
    <source>
        <dbReference type="SAM" id="MobiDB-lite"/>
    </source>
</evidence>
<evidence type="ECO:0000313" key="3">
    <source>
        <dbReference type="Proteomes" id="UP000625079"/>
    </source>
</evidence>
<dbReference type="Proteomes" id="UP000625079">
    <property type="component" value="Unassembled WGS sequence"/>
</dbReference>
<proteinExistence type="predicted"/>
<reference evidence="2" key="1">
    <citation type="journal article" date="2014" name="Int. J. Syst. Evol. Microbiol.">
        <title>Complete genome sequence of Corynebacterium casei LMG S-19264T (=DSM 44701T), isolated from a smear-ripened cheese.</title>
        <authorList>
            <consortium name="US DOE Joint Genome Institute (JGI-PGF)"/>
            <person name="Walter F."/>
            <person name="Albersmeier A."/>
            <person name="Kalinowski J."/>
            <person name="Ruckert C."/>
        </authorList>
    </citation>
    <scope>NUCLEOTIDE SEQUENCE</scope>
    <source>
        <strain evidence="2">CGMCC 1.15034</strain>
    </source>
</reference>
<feature type="region of interest" description="Disordered" evidence="1">
    <location>
        <begin position="67"/>
        <end position="100"/>
    </location>
</feature>
<evidence type="ECO:0000313" key="2">
    <source>
        <dbReference type="EMBL" id="GGI27082.1"/>
    </source>
</evidence>
<dbReference type="AlphaFoldDB" id="A0AA88B9B9"/>
<comment type="caution">
    <text evidence="2">The sequence shown here is derived from an EMBL/GenBank/DDBJ whole genome shotgun (WGS) entry which is preliminary data.</text>
</comment>
<name>A0AA88B9B9_9BRAD</name>
<accession>A0AA88B9B9</accession>
<protein>
    <submittedName>
        <fullName evidence="2">Uncharacterized protein</fullName>
    </submittedName>
</protein>
<gene>
    <name evidence="2" type="ORF">GCM10010987_42610</name>
</gene>
<sequence length="129" mass="14175">MHSLENNLSGQLKQRRHIPDVGASHAFYGFLLKRTANAGQNRLGETDRLAIDRAQIRGTAIMTAQDRATVRDAAQPADRNDRQIRHRTASPGAMALQSGRGYEAAPQALVRLSGSHLVKPRISRDPVTE</sequence>
<reference evidence="2" key="2">
    <citation type="submission" date="2022-12" db="EMBL/GenBank/DDBJ databases">
        <authorList>
            <person name="Sun Q."/>
            <person name="Zhou Y."/>
        </authorList>
    </citation>
    <scope>NUCLEOTIDE SEQUENCE</scope>
    <source>
        <strain evidence="2">CGMCC 1.15034</strain>
    </source>
</reference>
<organism evidence="2 3">
    <name type="scientific">Bradyrhizobium guangdongense</name>
    <dbReference type="NCBI Taxonomy" id="1325090"/>
    <lineage>
        <taxon>Bacteria</taxon>
        <taxon>Pseudomonadati</taxon>
        <taxon>Pseudomonadota</taxon>
        <taxon>Alphaproteobacteria</taxon>
        <taxon>Hyphomicrobiales</taxon>
        <taxon>Nitrobacteraceae</taxon>
        <taxon>Bradyrhizobium</taxon>
    </lineage>
</organism>
<dbReference type="EMBL" id="BMHC01000009">
    <property type="protein sequence ID" value="GGI27082.1"/>
    <property type="molecule type" value="Genomic_DNA"/>
</dbReference>